<dbReference type="NCBIfam" id="NF007230">
    <property type="entry name" value="PRK09648.1"/>
    <property type="match status" value="1"/>
</dbReference>
<feature type="compositionally biased region" description="Basic and acidic residues" evidence="6">
    <location>
        <begin position="198"/>
        <end position="211"/>
    </location>
</feature>
<evidence type="ECO:0000256" key="4">
    <source>
        <dbReference type="ARBA" id="ARBA00023125"/>
    </source>
</evidence>
<dbReference type="InterPro" id="IPR036388">
    <property type="entry name" value="WH-like_DNA-bd_sf"/>
</dbReference>
<dbReference type="EMBL" id="PQNQ01000011">
    <property type="protein sequence ID" value="RRQ04103.1"/>
    <property type="molecule type" value="Genomic_DNA"/>
</dbReference>
<comment type="similarity">
    <text evidence="1">Belongs to the sigma-70 factor family. ECF subfamily.</text>
</comment>
<dbReference type="NCBIfam" id="TIGR02937">
    <property type="entry name" value="sigma70-ECF"/>
    <property type="match status" value="1"/>
</dbReference>
<reference evidence="9 10" key="1">
    <citation type="submission" date="2018-01" db="EMBL/GenBank/DDBJ databases">
        <title>Twenty Corynebacterium bovis Genomes.</title>
        <authorList>
            <person name="Gulvik C.A."/>
        </authorList>
    </citation>
    <scope>NUCLEOTIDE SEQUENCE [LARGE SCALE GENOMIC DNA]</scope>
    <source>
        <strain evidence="9 10">16-2004</strain>
    </source>
</reference>
<feature type="region of interest" description="Disordered" evidence="6">
    <location>
        <begin position="100"/>
        <end position="119"/>
    </location>
</feature>
<feature type="domain" description="RNA polymerase sigma-70 region 2" evidence="7">
    <location>
        <begin position="35"/>
        <end position="99"/>
    </location>
</feature>
<evidence type="ECO:0000313" key="9">
    <source>
        <dbReference type="EMBL" id="RRQ04103.1"/>
    </source>
</evidence>
<dbReference type="PANTHER" id="PTHR43133">
    <property type="entry name" value="RNA POLYMERASE ECF-TYPE SIGMA FACTO"/>
    <property type="match status" value="1"/>
</dbReference>
<dbReference type="Pfam" id="PF04542">
    <property type="entry name" value="Sigma70_r2"/>
    <property type="match status" value="1"/>
</dbReference>
<feature type="region of interest" description="Disordered" evidence="6">
    <location>
        <begin position="186"/>
        <end position="211"/>
    </location>
</feature>
<dbReference type="GO" id="GO:0003677">
    <property type="term" value="F:DNA binding"/>
    <property type="evidence" value="ECO:0007669"/>
    <property type="project" value="UniProtKB-KW"/>
</dbReference>
<dbReference type="CDD" id="cd06171">
    <property type="entry name" value="Sigma70_r4"/>
    <property type="match status" value="1"/>
</dbReference>
<keyword evidence="3" id="KW-0731">Sigma factor</keyword>
<dbReference type="InterPro" id="IPR013325">
    <property type="entry name" value="RNA_pol_sigma_r2"/>
</dbReference>
<dbReference type="GO" id="GO:0016987">
    <property type="term" value="F:sigma factor activity"/>
    <property type="evidence" value="ECO:0007669"/>
    <property type="project" value="UniProtKB-KW"/>
</dbReference>
<dbReference type="PANTHER" id="PTHR43133:SF58">
    <property type="entry name" value="ECF RNA POLYMERASE SIGMA FACTOR SIGD"/>
    <property type="match status" value="1"/>
</dbReference>
<dbReference type="Proteomes" id="UP000278422">
    <property type="component" value="Unassembled WGS sequence"/>
</dbReference>
<evidence type="ECO:0000313" key="10">
    <source>
        <dbReference type="Proteomes" id="UP000278422"/>
    </source>
</evidence>
<dbReference type="Gene3D" id="1.10.1740.10">
    <property type="match status" value="1"/>
</dbReference>
<evidence type="ECO:0000259" key="8">
    <source>
        <dbReference type="Pfam" id="PF04545"/>
    </source>
</evidence>
<proteinExistence type="inferred from homology"/>
<dbReference type="AlphaFoldDB" id="A0A3R8VXC0"/>
<evidence type="ECO:0000256" key="5">
    <source>
        <dbReference type="ARBA" id="ARBA00023163"/>
    </source>
</evidence>
<evidence type="ECO:0000256" key="1">
    <source>
        <dbReference type="ARBA" id="ARBA00010641"/>
    </source>
</evidence>
<dbReference type="SUPFAM" id="SSF88946">
    <property type="entry name" value="Sigma2 domain of RNA polymerase sigma factors"/>
    <property type="match status" value="1"/>
</dbReference>
<dbReference type="InterPro" id="IPR039425">
    <property type="entry name" value="RNA_pol_sigma-70-like"/>
</dbReference>
<sequence>MTTTEDLDAALARLVPDAVAGDTAVVQRIINLIHAPVVRYCRARVPQWRYPTAEDIAQEVCLAVARALPGYADRGLPFMAFVYRVAANKIVDALRSQSRDQAVPTEDVPDTEVTENTPESSAIVRDACNEIAGLLDILSDKARDIIILRVFEGYSAEETARILGTSAGAVRVAQFRALAKLREQLAAQDSPGGAAPGDHGHRAGDRREARP</sequence>
<comment type="caution">
    <text evidence="9">The sequence shown here is derived from an EMBL/GenBank/DDBJ whole genome shotgun (WGS) entry which is preliminary data.</text>
</comment>
<dbReference type="GO" id="GO:0006352">
    <property type="term" value="P:DNA-templated transcription initiation"/>
    <property type="evidence" value="ECO:0007669"/>
    <property type="project" value="InterPro"/>
</dbReference>
<dbReference type="InterPro" id="IPR007627">
    <property type="entry name" value="RNA_pol_sigma70_r2"/>
</dbReference>
<keyword evidence="10" id="KW-1185">Reference proteome</keyword>
<dbReference type="Pfam" id="PF04545">
    <property type="entry name" value="Sigma70_r4"/>
    <property type="match status" value="1"/>
</dbReference>
<dbReference type="InterPro" id="IPR014284">
    <property type="entry name" value="RNA_pol_sigma-70_dom"/>
</dbReference>
<evidence type="ECO:0000259" key="7">
    <source>
        <dbReference type="Pfam" id="PF04542"/>
    </source>
</evidence>
<dbReference type="Gene3D" id="1.10.10.10">
    <property type="entry name" value="Winged helix-like DNA-binding domain superfamily/Winged helix DNA-binding domain"/>
    <property type="match status" value="1"/>
</dbReference>
<dbReference type="RefSeq" id="WP_125175052.1">
    <property type="nucleotide sequence ID" value="NZ_JBHYBN010000182.1"/>
</dbReference>
<feature type="domain" description="RNA polymerase sigma-70 region 4" evidence="8">
    <location>
        <begin position="134"/>
        <end position="183"/>
    </location>
</feature>
<dbReference type="InterPro" id="IPR013324">
    <property type="entry name" value="RNA_pol_sigma_r3/r4-like"/>
</dbReference>
<gene>
    <name evidence="9" type="ORF">CXF42_05150</name>
</gene>
<keyword evidence="4" id="KW-0238">DNA-binding</keyword>
<evidence type="ECO:0000256" key="2">
    <source>
        <dbReference type="ARBA" id="ARBA00023015"/>
    </source>
</evidence>
<evidence type="ECO:0000256" key="6">
    <source>
        <dbReference type="SAM" id="MobiDB-lite"/>
    </source>
</evidence>
<name>A0A3R8VXC0_9CORY</name>
<keyword evidence="5" id="KW-0804">Transcription</keyword>
<evidence type="ECO:0000256" key="3">
    <source>
        <dbReference type="ARBA" id="ARBA00023082"/>
    </source>
</evidence>
<accession>A0A3R8VXC0</accession>
<dbReference type="SUPFAM" id="SSF88659">
    <property type="entry name" value="Sigma3 and sigma4 domains of RNA polymerase sigma factors"/>
    <property type="match status" value="1"/>
</dbReference>
<organism evidence="9 10">
    <name type="scientific">Corynebacterium bovis</name>
    <dbReference type="NCBI Taxonomy" id="36808"/>
    <lineage>
        <taxon>Bacteria</taxon>
        <taxon>Bacillati</taxon>
        <taxon>Actinomycetota</taxon>
        <taxon>Actinomycetes</taxon>
        <taxon>Mycobacteriales</taxon>
        <taxon>Corynebacteriaceae</taxon>
        <taxon>Corynebacterium</taxon>
    </lineage>
</organism>
<dbReference type="InterPro" id="IPR007630">
    <property type="entry name" value="RNA_pol_sigma70_r4"/>
</dbReference>
<keyword evidence="2" id="KW-0805">Transcription regulation</keyword>
<protein>
    <submittedName>
        <fullName evidence="9">RNA polymerase subunit sigma</fullName>
    </submittedName>
</protein>